<comment type="cofactor">
    <cofactor evidence="1">
        <name>Mg(2+)</name>
        <dbReference type="ChEBI" id="CHEBI:18420"/>
    </cofactor>
</comment>
<dbReference type="Gene3D" id="2.70.40.10">
    <property type="match status" value="1"/>
</dbReference>
<evidence type="ECO:0000256" key="9">
    <source>
        <dbReference type="SAM" id="MobiDB-lite"/>
    </source>
</evidence>
<evidence type="ECO:0000256" key="8">
    <source>
        <dbReference type="ARBA" id="ARBA00047686"/>
    </source>
</evidence>
<keyword evidence="12" id="KW-1185">Reference proteome</keyword>
<evidence type="ECO:0000313" key="11">
    <source>
        <dbReference type="EMBL" id="ANI92338.1"/>
    </source>
</evidence>
<evidence type="ECO:0000256" key="7">
    <source>
        <dbReference type="ARBA" id="ARBA00023080"/>
    </source>
</evidence>
<dbReference type="GO" id="GO:0004170">
    <property type="term" value="F:dUTP diphosphatase activity"/>
    <property type="evidence" value="ECO:0007669"/>
    <property type="project" value="UniProtKB-EC"/>
</dbReference>
<dbReference type="KEGG" id="dtm:BJL86_1561"/>
<comment type="similarity">
    <text evidence="2">Belongs to the dUTPase family.</text>
</comment>
<gene>
    <name evidence="11" type="ORF">BJL86_1561</name>
</gene>
<dbReference type="STRING" id="499555.BJL86_1561"/>
<evidence type="ECO:0000256" key="5">
    <source>
        <dbReference type="ARBA" id="ARBA00022801"/>
    </source>
</evidence>
<sequence>MSETPATPSSTPSAAGGPGELLVHRLDPELPMPVRGHADDAGIDVYSAEDVSLQPGARHLTGTGLAVRIPPGFVGLMHPRSGLAHKAGLSMVNTPGTIDAGYTGELKVNLINHDPAEPIHIRRGDRIAQLLVQRVELWPVREVESVAELGESARGAKGFGSTGGHDRLG</sequence>
<proteinExistence type="inferred from homology"/>
<dbReference type="InterPro" id="IPR036157">
    <property type="entry name" value="dUTPase-like_sf"/>
</dbReference>
<dbReference type="GO" id="GO:0006226">
    <property type="term" value="P:dUMP biosynthetic process"/>
    <property type="evidence" value="ECO:0007669"/>
    <property type="project" value="InterPro"/>
</dbReference>
<keyword evidence="5 11" id="KW-0378">Hydrolase</keyword>
<evidence type="ECO:0000256" key="3">
    <source>
        <dbReference type="ARBA" id="ARBA00012379"/>
    </source>
</evidence>
<keyword evidence="7" id="KW-0546">Nucleotide metabolism</keyword>
<evidence type="ECO:0000313" key="12">
    <source>
        <dbReference type="Proteomes" id="UP000186104"/>
    </source>
</evidence>
<dbReference type="PANTHER" id="PTHR11241:SF0">
    <property type="entry name" value="DEOXYURIDINE 5'-TRIPHOSPHATE NUCLEOTIDOHYDROLASE"/>
    <property type="match status" value="1"/>
</dbReference>
<evidence type="ECO:0000259" key="10">
    <source>
        <dbReference type="Pfam" id="PF00692"/>
    </source>
</evidence>
<dbReference type="NCBIfam" id="TIGR00576">
    <property type="entry name" value="dut"/>
    <property type="match status" value="1"/>
</dbReference>
<dbReference type="FunFam" id="2.70.40.10:FF:000008">
    <property type="entry name" value="Deoxyuridine 5'-triphosphate nucleotidohydrolase"/>
    <property type="match status" value="1"/>
</dbReference>
<dbReference type="GO" id="GO:0000287">
    <property type="term" value="F:magnesium ion binding"/>
    <property type="evidence" value="ECO:0007669"/>
    <property type="project" value="InterPro"/>
</dbReference>
<feature type="region of interest" description="Disordered" evidence="9">
    <location>
        <begin position="1"/>
        <end position="21"/>
    </location>
</feature>
<feature type="domain" description="dUTPase-like" evidence="10">
    <location>
        <begin position="30"/>
        <end position="163"/>
    </location>
</feature>
<dbReference type="SUPFAM" id="SSF51283">
    <property type="entry name" value="dUTPase-like"/>
    <property type="match status" value="1"/>
</dbReference>
<keyword evidence="4" id="KW-0479">Metal-binding</keyword>
<dbReference type="InterPro" id="IPR029054">
    <property type="entry name" value="dUTPase-like"/>
</dbReference>
<dbReference type="EC" id="3.6.1.23" evidence="3"/>
<dbReference type="Proteomes" id="UP000186104">
    <property type="component" value="Chromosome"/>
</dbReference>
<dbReference type="CDD" id="cd07557">
    <property type="entry name" value="trimeric_dUTPase"/>
    <property type="match status" value="1"/>
</dbReference>
<organism evidence="11 12">
    <name type="scientific">Dietzia timorensis</name>
    <dbReference type="NCBI Taxonomy" id="499555"/>
    <lineage>
        <taxon>Bacteria</taxon>
        <taxon>Bacillati</taxon>
        <taxon>Actinomycetota</taxon>
        <taxon>Actinomycetes</taxon>
        <taxon>Mycobacteriales</taxon>
        <taxon>Dietziaceae</taxon>
        <taxon>Dietzia</taxon>
    </lineage>
</organism>
<dbReference type="Pfam" id="PF00692">
    <property type="entry name" value="dUTPase"/>
    <property type="match status" value="1"/>
</dbReference>
<dbReference type="InterPro" id="IPR033704">
    <property type="entry name" value="dUTPase_trimeric"/>
</dbReference>
<dbReference type="GO" id="GO:0046081">
    <property type="term" value="P:dUTP catabolic process"/>
    <property type="evidence" value="ECO:0007669"/>
    <property type="project" value="InterPro"/>
</dbReference>
<evidence type="ECO:0000256" key="1">
    <source>
        <dbReference type="ARBA" id="ARBA00001946"/>
    </source>
</evidence>
<evidence type="ECO:0000256" key="6">
    <source>
        <dbReference type="ARBA" id="ARBA00022842"/>
    </source>
</evidence>
<comment type="catalytic activity">
    <reaction evidence="8">
        <text>dUTP + H2O = dUMP + diphosphate + H(+)</text>
        <dbReference type="Rhea" id="RHEA:10248"/>
        <dbReference type="ChEBI" id="CHEBI:15377"/>
        <dbReference type="ChEBI" id="CHEBI:15378"/>
        <dbReference type="ChEBI" id="CHEBI:33019"/>
        <dbReference type="ChEBI" id="CHEBI:61555"/>
        <dbReference type="ChEBI" id="CHEBI:246422"/>
        <dbReference type="EC" id="3.6.1.23"/>
    </reaction>
</comment>
<dbReference type="EMBL" id="CP015961">
    <property type="protein sequence ID" value="ANI92338.1"/>
    <property type="molecule type" value="Genomic_DNA"/>
</dbReference>
<accession>A0A173LLE1</accession>
<evidence type="ECO:0000256" key="4">
    <source>
        <dbReference type="ARBA" id="ARBA00022723"/>
    </source>
</evidence>
<dbReference type="NCBIfam" id="NF001862">
    <property type="entry name" value="PRK00601.1"/>
    <property type="match status" value="1"/>
</dbReference>
<dbReference type="PANTHER" id="PTHR11241">
    <property type="entry name" value="DEOXYURIDINE 5'-TRIPHOSPHATE NUCLEOTIDOHYDROLASE"/>
    <property type="match status" value="1"/>
</dbReference>
<protein>
    <recommendedName>
        <fullName evidence="3">dUTP diphosphatase</fullName>
        <ecNumber evidence="3">3.6.1.23</ecNumber>
    </recommendedName>
</protein>
<name>A0A173LLE1_9ACTN</name>
<dbReference type="AlphaFoldDB" id="A0A173LLE1"/>
<dbReference type="InterPro" id="IPR008181">
    <property type="entry name" value="dUTPase"/>
</dbReference>
<evidence type="ECO:0000256" key="2">
    <source>
        <dbReference type="ARBA" id="ARBA00006581"/>
    </source>
</evidence>
<feature type="compositionally biased region" description="Low complexity" evidence="9">
    <location>
        <begin position="1"/>
        <end position="15"/>
    </location>
</feature>
<keyword evidence="6" id="KW-0460">Magnesium</keyword>
<reference evidence="11 12" key="1">
    <citation type="submission" date="2016-06" db="EMBL/GenBank/DDBJ databases">
        <title>Complete genome sequence of a saline-alkali tolerant type strain Dietzia timorensis ID05-A0528T.</title>
        <authorList>
            <person name="Wu X."/>
        </authorList>
    </citation>
    <scope>NUCLEOTIDE SEQUENCE [LARGE SCALE GENOMIC DNA]</scope>
    <source>
        <strain evidence="11 12">ID05-A0528</strain>
    </source>
</reference>